<dbReference type="FunFam" id="3.40.640.10:FF:000046">
    <property type="entry name" value="Cystathionine gamma-lyase"/>
    <property type="match status" value="1"/>
</dbReference>
<gene>
    <name evidence="5" type="ORF">SAMN04488071_1709</name>
</gene>
<dbReference type="GO" id="GO:0030170">
    <property type="term" value="F:pyridoxal phosphate binding"/>
    <property type="evidence" value="ECO:0007669"/>
    <property type="project" value="InterPro"/>
</dbReference>
<dbReference type="GO" id="GO:0005737">
    <property type="term" value="C:cytoplasm"/>
    <property type="evidence" value="ECO:0007669"/>
    <property type="project" value="TreeGrafter"/>
</dbReference>
<protein>
    <submittedName>
        <fullName evidence="5">Methionine-gamma-lyase</fullName>
    </submittedName>
</protein>
<dbReference type="PANTHER" id="PTHR11808">
    <property type="entry name" value="TRANS-SULFURATION ENZYME FAMILY MEMBER"/>
    <property type="match status" value="1"/>
</dbReference>
<dbReference type="STRING" id="637679.GCA_001550055_01390"/>
<dbReference type="SUPFAM" id="SSF53383">
    <property type="entry name" value="PLP-dependent transferases"/>
    <property type="match status" value="1"/>
</dbReference>
<dbReference type="FunFam" id="3.90.1150.10:FF:000033">
    <property type="entry name" value="Cystathionine gamma-synthase"/>
    <property type="match status" value="1"/>
</dbReference>
<dbReference type="GO" id="GO:0019346">
    <property type="term" value="P:transsulfuration"/>
    <property type="evidence" value="ECO:0007669"/>
    <property type="project" value="InterPro"/>
</dbReference>
<evidence type="ECO:0000256" key="3">
    <source>
        <dbReference type="PIRSR" id="PIRSR001434-2"/>
    </source>
</evidence>
<evidence type="ECO:0000313" key="6">
    <source>
        <dbReference type="Proteomes" id="UP000183685"/>
    </source>
</evidence>
<keyword evidence="6" id="KW-1185">Reference proteome</keyword>
<comment type="cofactor">
    <cofactor evidence="1 4">
        <name>pyridoxal 5'-phosphate</name>
        <dbReference type="ChEBI" id="CHEBI:597326"/>
    </cofactor>
</comment>
<keyword evidence="5" id="KW-0456">Lyase</keyword>
<dbReference type="InterPro" id="IPR054542">
    <property type="entry name" value="Cys_met_metab_PP"/>
</dbReference>
<accession>A0A1G6YSK5</accession>
<dbReference type="Pfam" id="PF01053">
    <property type="entry name" value="Cys_Met_Meta_PP"/>
    <property type="match status" value="1"/>
</dbReference>
<dbReference type="CDD" id="cd00614">
    <property type="entry name" value="CGS_like"/>
    <property type="match status" value="1"/>
</dbReference>
<proteinExistence type="inferred from homology"/>
<dbReference type="InterPro" id="IPR015424">
    <property type="entry name" value="PyrdxlP-dep_Trfase"/>
</dbReference>
<evidence type="ECO:0000256" key="2">
    <source>
        <dbReference type="ARBA" id="ARBA00022898"/>
    </source>
</evidence>
<dbReference type="InterPro" id="IPR000277">
    <property type="entry name" value="Cys/Met-Metab_PyrdxlP-dep_enz"/>
</dbReference>
<evidence type="ECO:0000256" key="4">
    <source>
        <dbReference type="RuleBase" id="RU362118"/>
    </source>
</evidence>
<feature type="modified residue" description="N6-(pyridoxal phosphate)lysine" evidence="3">
    <location>
        <position position="243"/>
    </location>
</feature>
<evidence type="ECO:0000313" key="5">
    <source>
        <dbReference type="EMBL" id="SDD92637.1"/>
    </source>
</evidence>
<dbReference type="InterPro" id="IPR015421">
    <property type="entry name" value="PyrdxlP-dep_Trfase_major"/>
</dbReference>
<dbReference type="GO" id="GO:0016846">
    <property type="term" value="F:carbon-sulfur lyase activity"/>
    <property type="evidence" value="ECO:0007669"/>
    <property type="project" value="TreeGrafter"/>
</dbReference>
<dbReference type="Gene3D" id="3.90.1150.10">
    <property type="entry name" value="Aspartate Aminotransferase, domain 1"/>
    <property type="match status" value="1"/>
</dbReference>
<reference evidence="5 6" key="1">
    <citation type="submission" date="2016-10" db="EMBL/GenBank/DDBJ databases">
        <authorList>
            <person name="de Groot N.N."/>
        </authorList>
    </citation>
    <scope>NUCLEOTIDE SEQUENCE [LARGE SCALE GENOMIC DNA]</scope>
    <source>
        <strain evidence="5 6">CGMCC 1.9109</strain>
    </source>
</reference>
<dbReference type="AlphaFoldDB" id="A0A1G6YSK5"/>
<dbReference type="NCBIfam" id="NF005455">
    <property type="entry name" value="PRK07049.1"/>
    <property type="match status" value="1"/>
</dbReference>
<dbReference type="Gene3D" id="3.40.640.10">
    <property type="entry name" value="Type I PLP-dependent aspartate aminotransferase-like (Major domain)"/>
    <property type="match status" value="1"/>
</dbReference>
<name>A0A1G6YSK5_9PROT</name>
<comment type="similarity">
    <text evidence="4">Belongs to the trans-sulfuration enzymes family.</text>
</comment>
<dbReference type="RefSeq" id="WP_068302865.1">
    <property type="nucleotide sequence ID" value="NZ_FNAK01000003.1"/>
</dbReference>
<dbReference type="OrthoDB" id="9805807at2"/>
<keyword evidence="2 3" id="KW-0663">Pyridoxal phosphate</keyword>
<dbReference type="PANTHER" id="PTHR11808:SF86">
    <property type="entry name" value="METHIONINE GAMMA-LYASE"/>
    <property type="match status" value="1"/>
</dbReference>
<organism evidence="5 6">
    <name type="scientific">Kordiimonas lacus</name>
    <dbReference type="NCBI Taxonomy" id="637679"/>
    <lineage>
        <taxon>Bacteria</taxon>
        <taxon>Pseudomonadati</taxon>
        <taxon>Pseudomonadota</taxon>
        <taxon>Alphaproteobacteria</taxon>
        <taxon>Kordiimonadales</taxon>
        <taxon>Kordiimonadaceae</taxon>
        <taxon>Kordiimonas</taxon>
    </lineage>
</organism>
<dbReference type="PROSITE" id="PS00868">
    <property type="entry name" value="CYS_MET_METAB_PP"/>
    <property type="match status" value="1"/>
</dbReference>
<dbReference type="GO" id="GO:0009086">
    <property type="term" value="P:methionine biosynthetic process"/>
    <property type="evidence" value="ECO:0007669"/>
    <property type="project" value="UniProtKB-ARBA"/>
</dbReference>
<dbReference type="EMBL" id="FNAK01000003">
    <property type="protein sequence ID" value="SDD92637.1"/>
    <property type="molecule type" value="Genomic_DNA"/>
</dbReference>
<evidence type="ECO:0000256" key="1">
    <source>
        <dbReference type="ARBA" id="ARBA00001933"/>
    </source>
</evidence>
<dbReference type="PIRSF" id="PIRSF001434">
    <property type="entry name" value="CGS"/>
    <property type="match status" value="1"/>
</dbReference>
<dbReference type="Proteomes" id="UP000183685">
    <property type="component" value="Unassembled WGS sequence"/>
</dbReference>
<dbReference type="InterPro" id="IPR015422">
    <property type="entry name" value="PyrdxlP-dep_Trfase_small"/>
</dbReference>
<sequence length="430" mass="46957">MTASRKNYRKKMIGNHKLSPETQMMGYGYDPALSEGSLKPPVFMTSTFVFESARHGKEFFELAYGKRQAAEGEEPGLIYSRINNPDLEVLEDRLALWEDAEKGLTFSSGMAAISTCLWAYLRPGDVIVYSAPIYGGTEFLIRNILPEFGIKSVEFEAGGDKPTLAPAIEEAKKLGRVAVIYTETPANPTNGLIDLHTCRDLADKLGEDTGHRPVIMTDNTFLGPVWQSPLEHGADIVIYSLTKYVGGHSDVVAGAAIGNMDVMGPVMGFRTILGTMCDPHTGWLLMRSLETLKLRMTAAAENAKQIAVYLRDHPKVKKVHYLGFLKEDHPSYHIFRDQCGGAAGSTFAFDIDGDEAAAFRVLDALQIIKLAVSLGGTESLMEHPFAMTHADVPDDVKVRLGITESMLRISVGVENADDLIADLAQALDAA</sequence>